<feature type="transmembrane region" description="Helical" evidence="6">
    <location>
        <begin position="398"/>
        <end position="421"/>
    </location>
</feature>
<dbReference type="PANTHER" id="PTHR23508:SF10">
    <property type="entry name" value="CARBOXYLIC ACID TRANSPORTER PROTEIN HOMOLOG"/>
    <property type="match status" value="1"/>
</dbReference>
<feature type="compositionally biased region" description="Basic and acidic residues" evidence="5">
    <location>
        <begin position="531"/>
        <end position="549"/>
    </location>
</feature>
<dbReference type="GO" id="GO:0015355">
    <property type="term" value="F:secondary active monocarboxylate transmembrane transporter activity"/>
    <property type="evidence" value="ECO:0007669"/>
    <property type="project" value="TreeGrafter"/>
</dbReference>
<evidence type="ECO:0000259" key="7">
    <source>
        <dbReference type="PROSITE" id="PS50850"/>
    </source>
</evidence>
<feature type="region of interest" description="Disordered" evidence="5">
    <location>
        <begin position="530"/>
        <end position="549"/>
    </location>
</feature>
<keyword evidence="9" id="KW-1185">Reference proteome</keyword>
<dbReference type="PANTHER" id="PTHR23508">
    <property type="entry name" value="CARBOXYLIC ACID TRANSPORTER PROTEIN HOMOLOG"/>
    <property type="match status" value="1"/>
</dbReference>
<dbReference type="SUPFAM" id="SSF103473">
    <property type="entry name" value="MFS general substrate transporter"/>
    <property type="match status" value="1"/>
</dbReference>
<dbReference type="AlphaFoldDB" id="A0A7D9GY35"/>
<feature type="transmembrane region" description="Helical" evidence="6">
    <location>
        <begin position="109"/>
        <end position="131"/>
    </location>
</feature>
<evidence type="ECO:0000256" key="6">
    <source>
        <dbReference type="SAM" id="Phobius"/>
    </source>
</evidence>
<comment type="subcellular location">
    <subcellularLocation>
        <location evidence="1">Membrane</location>
        <topology evidence="1">Multi-pass membrane protein</topology>
    </subcellularLocation>
</comment>
<feature type="transmembrane region" description="Helical" evidence="6">
    <location>
        <begin position="472"/>
        <end position="493"/>
    </location>
</feature>
<evidence type="ECO:0000256" key="5">
    <source>
        <dbReference type="SAM" id="MobiDB-lite"/>
    </source>
</evidence>
<evidence type="ECO:0000256" key="2">
    <source>
        <dbReference type="ARBA" id="ARBA00022692"/>
    </source>
</evidence>
<gene>
    <name evidence="8" type="ORF">DEBR0S1_30504G</name>
</gene>
<name>A0A7D9GY35_DEKBR</name>
<keyword evidence="4 6" id="KW-0472">Membrane</keyword>
<feature type="transmembrane region" description="Helical" evidence="6">
    <location>
        <begin position="164"/>
        <end position="186"/>
    </location>
</feature>
<dbReference type="CDD" id="cd17316">
    <property type="entry name" value="MFS_SV2_like"/>
    <property type="match status" value="1"/>
</dbReference>
<feature type="domain" description="Major facilitator superfamily (MFS) profile" evidence="7">
    <location>
        <begin position="73"/>
        <end position="498"/>
    </location>
</feature>
<evidence type="ECO:0000313" key="8">
    <source>
        <dbReference type="EMBL" id="VUG16981.1"/>
    </source>
</evidence>
<dbReference type="GO" id="GO:0005886">
    <property type="term" value="C:plasma membrane"/>
    <property type="evidence" value="ECO:0007669"/>
    <property type="project" value="TreeGrafter"/>
</dbReference>
<dbReference type="Gene3D" id="1.20.1250.20">
    <property type="entry name" value="MFS general substrate transporter like domains"/>
    <property type="match status" value="2"/>
</dbReference>
<feature type="transmembrane region" description="Helical" evidence="6">
    <location>
        <begin position="228"/>
        <end position="246"/>
    </location>
</feature>
<dbReference type="Pfam" id="PF00083">
    <property type="entry name" value="Sugar_tr"/>
    <property type="match status" value="1"/>
</dbReference>
<dbReference type="GO" id="GO:0035879">
    <property type="term" value="P:plasma membrane lactate transport"/>
    <property type="evidence" value="ECO:0007669"/>
    <property type="project" value="TreeGrafter"/>
</dbReference>
<keyword evidence="2 6" id="KW-0812">Transmembrane</keyword>
<protein>
    <submittedName>
        <fullName evidence="8">DEBR0S1_30504g1_1</fullName>
    </submittedName>
</protein>
<keyword evidence="3 6" id="KW-1133">Transmembrane helix</keyword>
<organism evidence="8 9">
    <name type="scientific">Dekkera bruxellensis</name>
    <name type="common">Brettanomyces custersii</name>
    <dbReference type="NCBI Taxonomy" id="5007"/>
    <lineage>
        <taxon>Eukaryota</taxon>
        <taxon>Fungi</taxon>
        <taxon>Dikarya</taxon>
        <taxon>Ascomycota</taxon>
        <taxon>Saccharomycotina</taxon>
        <taxon>Pichiomycetes</taxon>
        <taxon>Pichiales</taxon>
        <taxon>Pichiaceae</taxon>
        <taxon>Brettanomyces</taxon>
    </lineage>
</organism>
<evidence type="ECO:0000313" key="9">
    <source>
        <dbReference type="Proteomes" id="UP000478008"/>
    </source>
</evidence>
<feature type="transmembrane region" description="Helical" evidence="6">
    <location>
        <begin position="370"/>
        <end position="391"/>
    </location>
</feature>
<accession>A0A7D9GY35</accession>
<dbReference type="PROSITE" id="PS50850">
    <property type="entry name" value="MFS"/>
    <property type="match status" value="1"/>
</dbReference>
<feature type="transmembrane region" description="Helical" evidence="6">
    <location>
        <begin position="198"/>
        <end position="216"/>
    </location>
</feature>
<evidence type="ECO:0000256" key="4">
    <source>
        <dbReference type="ARBA" id="ARBA00023136"/>
    </source>
</evidence>
<dbReference type="Proteomes" id="UP000478008">
    <property type="component" value="Unassembled WGS sequence"/>
</dbReference>
<proteinExistence type="predicted"/>
<evidence type="ECO:0000256" key="1">
    <source>
        <dbReference type="ARBA" id="ARBA00004141"/>
    </source>
</evidence>
<dbReference type="InterPro" id="IPR020846">
    <property type="entry name" value="MFS_dom"/>
</dbReference>
<feature type="transmembrane region" description="Helical" evidence="6">
    <location>
        <begin position="344"/>
        <end position="364"/>
    </location>
</feature>
<dbReference type="EMBL" id="CABFWN010000001">
    <property type="protein sequence ID" value="VUG16981.1"/>
    <property type="molecule type" value="Genomic_DNA"/>
</dbReference>
<feature type="transmembrane region" description="Helical" evidence="6">
    <location>
        <begin position="304"/>
        <end position="323"/>
    </location>
</feature>
<reference evidence="8 9" key="1">
    <citation type="submission" date="2019-07" db="EMBL/GenBank/DDBJ databases">
        <authorList>
            <person name="Friedrich A."/>
            <person name="Schacherer J."/>
        </authorList>
    </citation>
    <scope>NUCLEOTIDE SEQUENCE [LARGE SCALE GENOMIC DNA]</scope>
</reference>
<dbReference type="InterPro" id="IPR036259">
    <property type="entry name" value="MFS_trans_sf"/>
</dbReference>
<dbReference type="InterPro" id="IPR005828">
    <property type="entry name" value="MFS_sugar_transport-like"/>
</dbReference>
<feature type="transmembrane region" description="Helical" evidence="6">
    <location>
        <begin position="137"/>
        <end position="157"/>
    </location>
</feature>
<sequence length="549" mass="61667">MTEKDNYYEELEYTSRRDNSWNTLSKEFKEFLSTRASTLFALPVLDKEKRELAKKRLNPIPAINAMSRHQWNLFFHGYSAWLVDSFDFFCVSISVSDIAETFGVKVVSITWGMTLVLMLRPIGSIIFGLAADKYGRKWPLIFCYALFIIFEIATGFTKNLRQFLAVRALFGIAMGGCYGLGSSTAFEDSPVASRGFLSGIYQPAYTFGFVLATAFHRAFYNTAKGWRALFWFSAAPALIMLFWRLSFGELDYFINLQEARKLHNLKIHEENEDISSFNSAASQNNHYKKQESNLWSDLKTTLRFEWPILLYLVLNLSVFNFLSHGSQDLFPTMLSMQIKLSTNALTVTNVVVNLGGCFGGPVWGQISEILGRRLTMMLACLCVGAFIYPTFFVHSQNVIMGCGFMLQFCIMGAWGVLPIYLTELTATTSLRALISGTAYQIGTLASSASSTIEAELGAKFPLPALGSTAYDYGKVMCIFLSAVAGSMLVVLFFGPEKFHQVIKTDFMLEEQDASSDVDIHRIVSSIPTSDEEAKLRAQKSYEERHARST</sequence>
<evidence type="ECO:0000256" key="3">
    <source>
        <dbReference type="ARBA" id="ARBA00022989"/>
    </source>
</evidence>